<keyword evidence="2" id="KW-0663">Pyridoxal phosphate</keyword>
<dbReference type="Gene3D" id="1.10.10.10">
    <property type="entry name" value="Winged helix-like DNA-binding domain superfamily/Winged helix DNA-binding domain"/>
    <property type="match status" value="1"/>
</dbReference>
<keyword evidence="5" id="KW-0804">Transcription</keyword>
<dbReference type="CDD" id="cd00609">
    <property type="entry name" value="AAT_like"/>
    <property type="match status" value="1"/>
</dbReference>
<evidence type="ECO:0000313" key="7">
    <source>
        <dbReference type="EMBL" id="TDU32753.1"/>
    </source>
</evidence>
<dbReference type="GO" id="GO:0003700">
    <property type="term" value="F:DNA-binding transcription factor activity"/>
    <property type="evidence" value="ECO:0007669"/>
    <property type="project" value="InterPro"/>
</dbReference>
<dbReference type="PANTHER" id="PTHR46577:SF1">
    <property type="entry name" value="HTH-TYPE TRANSCRIPTIONAL REGULATORY PROTEIN GABR"/>
    <property type="match status" value="1"/>
</dbReference>
<dbReference type="AlphaFoldDB" id="A0A4S3KB82"/>
<dbReference type="OrthoDB" id="9804020at2"/>
<evidence type="ECO:0000313" key="8">
    <source>
        <dbReference type="Proteomes" id="UP000295341"/>
    </source>
</evidence>
<dbReference type="InterPro" id="IPR015421">
    <property type="entry name" value="PyrdxlP-dep_Trfase_major"/>
</dbReference>
<proteinExistence type="inferred from homology"/>
<comment type="caution">
    <text evidence="7">The sequence shown here is derived from an EMBL/GenBank/DDBJ whole genome shotgun (WGS) entry which is preliminary data.</text>
</comment>
<evidence type="ECO:0000256" key="5">
    <source>
        <dbReference type="ARBA" id="ARBA00023163"/>
    </source>
</evidence>
<reference evidence="7 8" key="1">
    <citation type="submission" date="2019-03" db="EMBL/GenBank/DDBJ databases">
        <title>Genomic Encyclopedia of Type Strains, Phase IV (KMG-IV): sequencing the most valuable type-strain genomes for metagenomic binning, comparative biology and taxonomic classification.</title>
        <authorList>
            <person name="Goeker M."/>
        </authorList>
    </citation>
    <scope>NUCLEOTIDE SEQUENCE [LARGE SCALE GENOMIC DNA]</scope>
    <source>
        <strain evidence="7 8">DSM 26377</strain>
    </source>
</reference>
<dbReference type="SUPFAM" id="SSF46785">
    <property type="entry name" value="Winged helix' DNA-binding domain"/>
    <property type="match status" value="1"/>
</dbReference>
<accession>A0A4S3KB82</accession>
<dbReference type="SUPFAM" id="SSF53383">
    <property type="entry name" value="PLP-dependent transferases"/>
    <property type="match status" value="1"/>
</dbReference>
<organism evidence="7 8">
    <name type="scientific">Panacagrimonas perspica</name>
    <dbReference type="NCBI Taxonomy" id="381431"/>
    <lineage>
        <taxon>Bacteria</taxon>
        <taxon>Pseudomonadati</taxon>
        <taxon>Pseudomonadota</taxon>
        <taxon>Gammaproteobacteria</taxon>
        <taxon>Nevskiales</taxon>
        <taxon>Nevskiaceae</taxon>
        <taxon>Panacagrimonas</taxon>
    </lineage>
</organism>
<evidence type="ECO:0000256" key="3">
    <source>
        <dbReference type="ARBA" id="ARBA00023015"/>
    </source>
</evidence>
<comment type="similarity">
    <text evidence="1">In the C-terminal section; belongs to the class-I pyridoxal-phosphate-dependent aminotransferase family.</text>
</comment>
<keyword evidence="3" id="KW-0805">Transcription regulation</keyword>
<evidence type="ECO:0000259" key="6">
    <source>
        <dbReference type="PROSITE" id="PS50949"/>
    </source>
</evidence>
<dbReference type="InterPro" id="IPR004839">
    <property type="entry name" value="Aminotransferase_I/II_large"/>
</dbReference>
<dbReference type="Gene3D" id="3.40.640.10">
    <property type="entry name" value="Type I PLP-dependent aspartate aminotransferase-like (Major domain)"/>
    <property type="match status" value="1"/>
</dbReference>
<evidence type="ECO:0000256" key="1">
    <source>
        <dbReference type="ARBA" id="ARBA00005384"/>
    </source>
</evidence>
<name>A0A4S3KB82_9GAMM</name>
<dbReference type="PANTHER" id="PTHR46577">
    <property type="entry name" value="HTH-TYPE TRANSCRIPTIONAL REGULATORY PROTEIN GABR"/>
    <property type="match status" value="1"/>
</dbReference>
<evidence type="ECO:0000256" key="4">
    <source>
        <dbReference type="ARBA" id="ARBA00023125"/>
    </source>
</evidence>
<dbReference type="GO" id="GO:0030170">
    <property type="term" value="F:pyridoxal phosphate binding"/>
    <property type="evidence" value="ECO:0007669"/>
    <property type="project" value="InterPro"/>
</dbReference>
<gene>
    <name evidence="7" type="ORF">DFR24_2157</name>
</gene>
<dbReference type="InterPro" id="IPR036388">
    <property type="entry name" value="WH-like_DNA-bd_sf"/>
</dbReference>
<dbReference type="Gene3D" id="3.90.1150.10">
    <property type="entry name" value="Aspartate Aminotransferase, domain 1"/>
    <property type="match status" value="1"/>
</dbReference>
<dbReference type="GO" id="GO:0003677">
    <property type="term" value="F:DNA binding"/>
    <property type="evidence" value="ECO:0007669"/>
    <property type="project" value="UniProtKB-KW"/>
</dbReference>
<sequence length="470" mass="51182">MATISNRWLAALRASSRPAYIALADAIADDIDAQRLLPEQRLPPLRTLARELDLNFTTVARGYAEAQQRGLIDSRVGQGSFVRTAQVSIAPLAPKVRSQAVVGLVDMTMNMPPEPTDEALLERFRRGFASLDVSDPNALLRYHEFGGAPEDREAGAAWLSERIPGLSPQRVLVCPGIQSGLLALLAVLARPGETICCEAITYPGLKGLASQLGIRLHGLPTDDEGIDPEAFAAVCVLDPPKALYCNPTYLNPTTAVMSRERREAIVEIARRHAVPIIEDDAYGFLPSDSPISLAALAPELTFYVTGFAKHVGAGLRTAYLALPNSRYTARLSSALRTMTVMASPFTVALSTQWINDGTVQAATLAIRNESRARQDIARQVLKRADYVAKPEAFHLWLHIPSPWNRVEFMTHLRHQGVGVVVSDAFTVTAPAPEAVRVCLGGQATREECRHTLEVIEDALEQFPALSARVM</sequence>
<feature type="domain" description="HTH gntR-type" evidence="6">
    <location>
        <begin position="17"/>
        <end position="85"/>
    </location>
</feature>
<dbReference type="InterPro" id="IPR036390">
    <property type="entry name" value="WH_DNA-bd_sf"/>
</dbReference>
<dbReference type="Pfam" id="PF00155">
    <property type="entry name" value="Aminotran_1_2"/>
    <property type="match status" value="1"/>
</dbReference>
<keyword evidence="4" id="KW-0238">DNA-binding</keyword>
<dbReference type="InterPro" id="IPR000524">
    <property type="entry name" value="Tscrpt_reg_HTH_GntR"/>
</dbReference>
<keyword evidence="8" id="KW-1185">Reference proteome</keyword>
<dbReference type="EMBL" id="SOBT01000008">
    <property type="protein sequence ID" value="TDU32753.1"/>
    <property type="molecule type" value="Genomic_DNA"/>
</dbReference>
<evidence type="ECO:0000256" key="2">
    <source>
        <dbReference type="ARBA" id="ARBA00022898"/>
    </source>
</evidence>
<dbReference type="InterPro" id="IPR015424">
    <property type="entry name" value="PyrdxlP-dep_Trfase"/>
</dbReference>
<dbReference type="InterPro" id="IPR015422">
    <property type="entry name" value="PyrdxlP-dep_Trfase_small"/>
</dbReference>
<dbReference type="RefSeq" id="WP_133881234.1">
    <property type="nucleotide sequence ID" value="NZ_MWIN01000001.1"/>
</dbReference>
<dbReference type="SMART" id="SM00345">
    <property type="entry name" value="HTH_GNTR"/>
    <property type="match status" value="1"/>
</dbReference>
<dbReference type="Pfam" id="PF00392">
    <property type="entry name" value="GntR"/>
    <property type="match status" value="1"/>
</dbReference>
<dbReference type="InterPro" id="IPR051446">
    <property type="entry name" value="HTH_trans_reg/aminotransferase"/>
</dbReference>
<protein>
    <submittedName>
        <fullName evidence="7">GntR family transcriptional regulator</fullName>
    </submittedName>
</protein>
<dbReference type="Proteomes" id="UP000295341">
    <property type="component" value="Unassembled WGS sequence"/>
</dbReference>
<dbReference type="PROSITE" id="PS50949">
    <property type="entry name" value="HTH_GNTR"/>
    <property type="match status" value="1"/>
</dbReference>